<evidence type="ECO:0000256" key="5">
    <source>
        <dbReference type="SAM" id="Phobius"/>
    </source>
</evidence>
<dbReference type="GO" id="GO:0016020">
    <property type="term" value="C:membrane"/>
    <property type="evidence" value="ECO:0007669"/>
    <property type="project" value="UniProtKB-SubCell"/>
</dbReference>
<keyword evidence="8" id="KW-1185">Reference proteome</keyword>
<feature type="transmembrane region" description="Helical" evidence="5">
    <location>
        <begin position="151"/>
        <end position="177"/>
    </location>
</feature>
<dbReference type="InterPro" id="IPR019426">
    <property type="entry name" value="7TM_GPCR_serpentine_rcpt_Srv"/>
</dbReference>
<comment type="caution">
    <text evidence="7">The sequence shown here is derived from an EMBL/GenBank/DDBJ whole genome shotgun (WGS) entry which is preliminary data.</text>
</comment>
<dbReference type="Pfam" id="PF10323">
    <property type="entry name" value="7TM_GPCR_Srv"/>
    <property type="match status" value="1"/>
</dbReference>
<protein>
    <recommendedName>
        <fullName evidence="6">G-protein coupled receptors family 1 profile domain-containing protein</fullName>
    </recommendedName>
</protein>
<gene>
    <name evidence="7" type="ORF">PENTCL1PPCAC_15947</name>
</gene>
<proteinExistence type="predicted"/>
<name>A0AAV5THM8_9BILA</name>
<evidence type="ECO:0000256" key="1">
    <source>
        <dbReference type="ARBA" id="ARBA00004370"/>
    </source>
</evidence>
<evidence type="ECO:0000313" key="7">
    <source>
        <dbReference type="EMBL" id="GMS93772.1"/>
    </source>
</evidence>
<evidence type="ECO:0000256" key="2">
    <source>
        <dbReference type="ARBA" id="ARBA00022692"/>
    </source>
</evidence>
<feature type="transmembrane region" description="Helical" evidence="5">
    <location>
        <begin position="102"/>
        <end position="122"/>
    </location>
</feature>
<evidence type="ECO:0000313" key="8">
    <source>
        <dbReference type="Proteomes" id="UP001432027"/>
    </source>
</evidence>
<dbReference type="PANTHER" id="PTHR23017:SF3">
    <property type="entry name" value="G-PROTEIN COUPLED RECEPTORS FAMILY 1 PROFILE DOMAIN-CONTAINING PROTEIN"/>
    <property type="match status" value="1"/>
</dbReference>
<feature type="domain" description="G-protein coupled receptors family 1 profile" evidence="6">
    <location>
        <begin position="1"/>
        <end position="271"/>
    </location>
</feature>
<keyword evidence="2 5" id="KW-0812">Transmembrane</keyword>
<evidence type="ECO:0000256" key="4">
    <source>
        <dbReference type="ARBA" id="ARBA00023136"/>
    </source>
</evidence>
<keyword evidence="4 5" id="KW-0472">Membrane</keyword>
<reference evidence="7" key="1">
    <citation type="submission" date="2023-10" db="EMBL/GenBank/DDBJ databases">
        <title>Genome assembly of Pristionchus species.</title>
        <authorList>
            <person name="Yoshida K."/>
            <person name="Sommer R.J."/>
        </authorList>
    </citation>
    <scope>NUCLEOTIDE SEQUENCE</scope>
    <source>
        <strain evidence="7">RS0144</strain>
    </source>
</reference>
<dbReference type="PROSITE" id="PS50262">
    <property type="entry name" value="G_PROTEIN_RECEP_F1_2"/>
    <property type="match status" value="1"/>
</dbReference>
<accession>A0AAV5THM8</accession>
<feature type="non-terminal residue" evidence="7">
    <location>
        <position position="279"/>
    </location>
</feature>
<organism evidence="7 8">
    <name type="scientific">Pristionchus entomophagus</name>
    <dbReference type="NCBI Taxonomy" id="358040"/>
    <lineage>
        <taxon>Eukaryota</taxon>
        <taxon>Metazoa</taxon>
        <taxon>Ecdysozoa</taxon>
        <taxon>Nematoda</taxon>
        <taxon>Chromadorea</taxon>
        <taxon>Rhabditida</taxon>
        <taxon>Rhabditina</taxon>
        <taxon>Diplogasteromorpha</taxon>
        <taxon>Diplogasteroidea</taxon>
        <taxon>Neodiplogasteridae</taxon>
        <taxon>Pristionchus</taxon>
    </lineage>
</organism>
<feature type="transmembrane region" description="Helical" evidence="5">
    <location>
        <begin position="62"/>
        <end position="81"/>
    </location>
</feature>
<dbReference type="AlphaFoldDB" id="A0AAV5THM8"/>
<dbReference type="SUPFAM" id="SSF81321">
    <property type="entry name" value="Family A G protein-coupled receptor-like"/>
    <property type="match status" value="1"/>
</dbReference>
<dbReference type="PANTHER" id="PTHR23017">
    <property type="entry name" value="SERPENTINE RECEPTOR, CLASS X"/>
    <property type="match status" value="1"/>
</dbReference>
<feature type="transmembrane region" description="Helical" evidence="5">
    <location>
        <begin position="254"/>
        <end position="275"/>
    </location>
</feature>
<feature type="non-terminal residue" evidence="7">
    <location>
        <position position="1"/>
    </location>
</feature>
<keyword evidence="3 5" id="KW-1133">Transmembrane helix</keyword>
<dbReference type="Proteomes" id="UP001432027">
    <property type="component" value="Unassembled WGS sequence"/>
</dbReference>
<dbReference type="EMBL" id="BTSX01000004">
    <property type="protein sequence ID" value="GMS93772.1"/>
    <property type="molecule type" value="Genomic_DNA"/>
</dbReference>
<evidence type="ECO:0000259" key="6">
    <source>
        <dbReference type="PROSITE" id="PS50262"/>
    </source>
</evidence>
<sequence length="279" mass="31971">YSCFVPAAKKDLDPSFHTLMINTTIVNILFALDCCLIQEPSAHGIFFEFYDVMGPYFAKFELIKVTVLPLFGCIVHLILAINRFSVISFPLKHQKWWQGRKLFWFCVVMWIAALCFAIPILLPGSSAHTIGTNLFGVKCVEYMFLGNYFLIYSYGGSFGNMALEIICVLFYIAMLFQSRKFIKYTQSGAVEIRKMTKGVLRTTMAACCISMGTAVWYRVVLLRAWFLVVFMIILYISIWTNMGRPILIGNLFSAPFNFLYAINNVLTPWVMLISFENVR</sequence>
<feature type="transmembrane region" description="Helical" evidence="5">
    <location>
        <begin position="223"/>
        <end position="242"/>
    </location>
</feature>
<comment type="subcellular location">
    <subcellularLocation>
        <location evidence="1">Membrane</location>
    </subcellularLocation>
</comment>
<dbReference type="InterPro" id="IPR017452">
    <property type="entry name" value="GPCR_Rhodpsn_7TM"/>
</dbReference>
<evidence type="ECO:0000256" key="3">
    <source>
        <dbReference type="ARBA" id="ARBA00022989"/>
    </source>
</evidence>
<dbReference type="Gene3D" id="1.20.1070.10">
    <property type="entry name" value="Rhodopsin 7-helix transmembrane proteins"/>
    <property type="match status" value="1"/>
</dbReference>